<accession>A0A1J5P5A3</accession>
<name>A0A1J5P5A3_9ZZZZ</name>
<feature type="compositionally biased region" description="Low complexity" evidence="1">
    <location>
        <begin position="42"/>
        <end position="56"/>
    </location>
</feature>
<feature type="compositionally biased region" description="Low complexity" evidence="1">
    <location>
        <begin position="10"/>
        <end position="20"/>
    </location>
</feature>
<gene>
    <name evidence="2" type="ORF">GALL_520710</name>
</gene>
<evidence type="ECO:0000256" key="1">
    <source>
        <dbReference type="SAM" id="MobiDB-lite"/>
    </source>
</evidence>
<evidence type="ECO:0000313" key="2">
    <source>
        <dbReference type="EMBL" id="OIQ66362.1"/>
    </source>
</evidence>
<proteinExistence type="predicted"/>
<protein>
    <submittedName>
        <fullName evidence="2">Uncharacterized protein</fullName>
    </submittedName>
</protein>
<reference evidence="2" key="1">
    <citation type="submission" date="2016-10" db="EMBL/GenBank/DDBJ databases">
        <title>Sequence of Gallionella enrichment culture.</title>
        <authorList>
            <person name="Poehlein A."/>
            <person name="Muehling M."/>
            <person name="Daniel R."/>
        </authorList>
    </citation>
    <scope>NUCLEOTIDE SEQUENCE</scope>
</reference>
<sequence length="187" mass="20363">MSDDDEPGAHAKAALAAVHHQQAERACQAGHGDRQRQHPFQHARQPAAAARQGVAARHSRQQRDDHSGKGDFQRQPDGVLVEPPDLHHPAQGEAAAYPHEIVAREPCHDRHSHRDDEEEAEQQRGRHLQGDGQALHGDLHGWSAHVPVATVWPFSPSAHARTNQVTAPSTRLSVAAVSKSALRVNAV</sequence>
<organism evidence="2">
    <name type="scientific">mine drainage metagenome</name>
    <dbReference type="NCBI Taxonomy" id="410659"/>
    <lineage>
        <taxon>unclassified sequences</taxon>
        <taxon>metagenomes</taxon>
        <taxon>ecological metagenomes</taxon>
    </lineage>
</organism>
<feature type="compositionally biased region" description="Basic and acidic residues" evidence="1">
    <location>
        <begin position="101"/>
        <end position="115"/>
    </location>
</feature>
<dbReference type="EMBL" id="MLJW01006661">
    <property type="protein sequence ID" value="OIQ66362.1"/>
    <property type="molecule type" value="Genomic_DNA"/>
</dbReference>
<comment type="caution">
    <text evidence="2">The sequence shown here is derived from an EMBL/GenBank/DDBJ whole genome shotgun (WGS) entry which is preliminary data.</text>
</comment>
<dbReference type="AlphaFoldDB" id="A0A1J5P5A3"/>
<feature type="region of interest" description="Disordered" evidence="1">
    <location>
        <begin position="1"/>
        <end position="139"/>
    </location>
</feature>
<feature type="compositionally biased region" description="Basic and acidic residues" evidence="1">
    <location>
        <begin position="61"/>
        <end position="74"/>
    </location>
</feature>